<evidence type="ECO:0000313" key="3">
    <source>
        <dbReference type="EMBL" id="QMV42419.1"/>
    </source>
</evidence>
<dbReference type="KEGG" id="cchl:FPL14_15350"/>
<dbReference type="EMBL" id="CP041969">
    <property type="protein sequence ID" value="QMV42419.1"/>
    <property type="molecule type" value="Genomic_DNA"/>
</dbReference>
<dbReference type="Pfam" id="PF25425">
    <property type="entry name" value="YfjL_N"/>
    <property type="match status" value="1"/>
</dbReference>
<dbReference type="RefSeq" id="WP_182298307.1">
    <property type="nucleotide sequence ID" value="NZ_CP041969.1"/>
</dbReference>
<evidence type="ECO:0000256" key="1">
    <source>
        <dbReference type="SAM" id="Phobius"/>
    </source>
</evidence>
<protein>
    <recommendedName>
        <fullName evidence="2">YfjL-like N-terminal domain-containing protein</fullName>
    </recommendedName>
</protein>
<feature type="transmembrane region" description="Helical" evidence="1">
    <location>
        <begin position="6"/>
        <end position="25"/>
    </location>
</feature>
<organism evidence="3 4">
    <name type="scientific">Cohnella cholangitidis</name>
    <dbReference type="NCBI Taxonomy" id="2598458"/>
    <lineage>
        <taxon>Bacteria</taxon>
        <taxon>Bacillati</taxon>
        <taxon>Bacillota</taxon>
        <taxon>Bacilli</taxon>
        <taxon>Bacillales</taxon>
        <taxon>Paenibacillaceae</taxon>
        <taxon>Cohnella</taxon>
    </lineage>
</organism>
<gene>
    <name evidence="3" type="ORF">FPL14_15350</name>
</gene>
<feature type="domain" description="YfjL-like N-terminal" evidence="2">
    <location>
        <begin position="9"/>
        <end position="77"/>
    </location>
</feature>
<evidence type="ECO:0000313" key="4">
    <source>
        <dbReference type="Proteomes" id="UP000515679"/>
    </source>
</evidence>
<evidence type="ECO:0000259" key="2">
    <source>
        <dbReference type="Pfam" id="PF25425"/>
    </source>
</evidence>
<proteinExistence type="predicted"/>
<keyword evidence="1" id="KW-0472">Membrane</keyword>
<dbReference type="Proteomes" id="UP000515679">
    <property type="component" value="Chromosome"/>
</dbReference>
<dbReference type="InterPro" id="IPR057359">
    <property type="entry name" value="YfjL_N"/>
</dbReference>
<name>A0A7G5BZN5_9BACL</name>
<accession>A0A7G5BZN5</accession>
<keyword evidence="1" id="KW-0812">Transmembrane</keyword>
<sequence>MSKKIAYLILSTVAALILIAICYVYTEMNGYPWKHAQVKQEAVLYMKNKYNMDVKASGSSYNFKFKYYTAKVYDANDVEKSIISVEKQRHYDDQNLYKGYRLEDNYSEVYWKKRAEQETREAYPNLFASSRIERAAIDTVYSTFSLEEGLSSESDESDIVIPSEPDYNYTLDIDLASEEITDAFLLELLPVIQDVAKGERRIDFFITGREIPSGTPDRAGTTRLLSLTFEQLGTVGSIDDLRKEISEI</sequence>
<keyword evidence="1" id="KW-1133">Transmembrane helix</keyword>
<keyword evidence="4" id="KW-1185">Reference proteome</keyword>
<dbReference type="AlphaFoldDB" id="A0A7G5BZN5"/>
<reference evidence="3 4" key="1">
    <citation type="submission" date="2019-07" db="EMBL/GenBank/DDBJ databases">
        <authorList>
            <person name="Kim J.K."/>
            <person name="Cheong H.-M."/>
            <person name="Choi Y."/>
            <person name="Hwang K.J."/>
            <person name="Lee S."/>
            <person name="Choi C."/>
        </authorList>
    </citation>
    <scope>NUCLEOTIDE SEQUENCE [LARGE SCALE GENOMIC DNA]</scope>
    <source>
        <strain evidence="3 4">KS 22</strain>
    </source>
</reference>